<dbReference type="InterPro" id="IPR017441">
    <property type="entry name" value="Protein_kinase_ATP_BS"/>
</dbReference>
<proteinExistence type="predicted"/>
<dbReference type="Pfam" id="PF00069">
    <property type="entry name" value="Pkinase"/>
    <property type="match status" value="1"/>
</dbReference>
<evidence type="ECO:0000259" key="8">
    <source>
        <dbReference type="PROSITE" id="PS50011"/>
    </source>
</evidence>
<feature type="transmembrane region" description="Helical" evidence="7">
    <location>
        <begin position="192"/>
        <end position="210"/>
    </location>
</feature>
<keyword evidence="7" id="KW-0812">Transmembrane</keyword>
<evidence type="ECO:0000256" key="6">
    <source>
        <dbReference type="SAM" id="MobiDB-lite"/>
    </source>
</evidence>
<feature type="region of interest" description="Disordered" evidence="6">
    <location>
        <begin position="49"/>
        <end position="183"/>
    </location>
</feature>
<dbReference type="PROSITE" id="PS00107">
    <property type="entry name" value="PROTEIN_KINASE_ATP"/>
    <property type="match status" value="1"/>
</dbReference>
<organism evidence="9 10">
    <name type="scientific">Roseiconus lacunae</name>
    <dbReference type="NCBI Taxonomy" id="2605694"/>
    <lineage>
        <taxon>Bacteria</taxon>
        <taxon>Pseudomonadati</taxon>
        <taxon>Planctomycetota</taxon>
        <taxon>Planctomycetia</taxon>
        <taxon>Pirellulales</taxon>
        <taxon>Pirellulaceae</taxon>
        <taxon>Roseiconus</taxon>
    </lineage>
</organism>
<keyword evidence="4 5" id="KW-0067">ATP-binding</keyword>
<dbReference type="CDD" id="cd14014">
    <property type="entry name" value="STKc_PknB_like"/>
    <property type="match status" value="1"/>
</dbReference>
<dbReference type="Gene3D" id="1.10.510.10">
    <property type="entry name" value="Transferase(Phosphotransferase) domain 1"/>
    <property type="match status" value="1"/>
</dbReference>
<dbReference type="SUPFAM" id="SSF56112">
    <property type="entry name" value="Protein kinase-like (PK-like)"/>
    <property type="match status" value="1"/>
</dbReference>
<dbReference type="InterPro" id="IPR011009">
    <property type="entry name" value="Kinase-like_dom_sf"/>
</dbReference>
<name>A0ABT7PD52_9BACT</name>
<dbReference type="Gene3D" id="3.30.200.20">
    <property type="entry name" value="Phosphorylase Kinase, domain 1"/>
    <property type="match status" value="1"/>
</dbReference>
<feature type="compositionally biased region" description="Low complexity" evidence="6">
    <location>
        <begin position="126"/>
        <end position="149"/>
    </location>
</feature>
<keyword evidence="2 5" id="KW-0547">Nucleotide-binding</keyword>
<evidence type="ECO:0000256" key="7">
    <source>
        <dbReference type="SAM" id="Phobius"/>
    </source>
</evidence>
<sequence length="862" mass="94509">MDAERYAKVRSLFLAVEELSSDQQQDYLADQCGDDRELIEEVLSLLDEHDSESALVEGNAAKPPTLPGDVESSETTSSGTVSSAAIDSGIAPFMPSALGQQSTATGNSPAEKSHRQFSRRKRELPSKSGTGKNSGAKSSAKPKSAAGQATMQGSQRTHASPRYAVDSSPPRRPPSPGLWQSRAKRHRRINSGWLLLAAILPTVFVGFWTYTTVVEGLRQSTASELAGIADSVQLNIQRYLDDQSRLTRSWSQQVDLRKSILALIETAKDDDSADQLRDSPHATEIRSQLRSLSQLDDIKYVVWDRTGQIIASWLEGGEDIGGRVPPEGAANLARAMRGETVLFGPEILQPQESGFEPETTLPVMAEILPIHDEDGRIVATILIRGFGMFQTFDELFHQTSEAGGLDVYAVNSSGMMITNSPDAVERLCAAVVPTTMEGQQASEVKTVACKLRVSDPDDSIATSSLALDLRRSQPLTYSVAGVSNGASGSMLTPYPNYAGIPVVGSWRWIDGYDIGIVVERTSDLAFATARTVRYGFITLGCLLTLTALVAASRIAKRTALAQAAVHPLSRYEVMSELGSGGMGVVYRAKHNQLGRDTALKVLRADRDNLEDRLRFDREAKLAASLSSAHTVTIYDYGRGEEGEAYCVMEYLRGITLYDAVARSGYLDIGRTLFILRQVCESLGEAHHLGLVHRDMKPQNVMLSMDPSVGDWAVVFDFGLAKPLLPDANSYQTSETIWAGTPMYMAPERYRDPNKIDPRSDIYSVGCIAYFLLSGRPPFLECDPESLFALVLTEQPIGIGVHRDEEIPEEISGLVKRCMAKNVDDRFRSIDELAKHLDELIPKYPWSVEQARAWWRVHGEDLG</sequence>
<evidence type="ECO:0000256" key="5">
    <source>
        <dbReference type="PROSITE-ProRule" id="PRU10141"/>
    </source>
</evidence>
<dbReference type="PANTHER" id="PTHR43289">
    <property type="entry name" value="MITOGEN-ACTIVATED PROTEIN KINASE KINASE KINASE 20-RELATED"/>
    <property type="match status" value="1"/>
</dbReference>
<keyword evidence="1" id="KW-0808">Transferase</keyword>
<reference evidence="9 10" key="1">
    <citation type="submission" date="2023-06" db="EMBL/GenBank/DDBJ databases">
        <title>Roseiconus lacunae JC819 isolated from Gulf of Mannar region, Tamil Nadu.</title>
        <authorList>
            <person name="Pk S."/>
            <person name="Ch S."/>
            <person name="Ch V.R."/>
        </authorList>
    </citation>
    <scope>NUCLEOTIDE SEQUENCE [LARGE SCALE GENOMIC DNA]</scope>
    <source>
        <strain evidence="9 10">JC819</strain>
    </source>
</reference>
<gene>
    <name evidence="9" type="ORF">QTN89_02520</name>
</gene>
<dbReference type="GO" id="GO:0004674">
    <property type="term" value="F:protein serine/threonine kinase activity"/>
    <property type="evidence" value="ECO:0007669"/>
    <property type="project" value="UniProtKB-KW"/>
</dbReference>
<feature type="compositionally biased region" description="Polar residues" evidence="6">
    <location>
        <begin position="98"/>
        <end position="110"/>
    </location>
</feature>
<dbReference type="InterPro" id="IPR000719">
    <property type="entry name" value="Prot_kinase_dom"/>
</dbReference>
<evidence type="ECO:0000256" key="2">
    <source>
        <dbReference type="ARBA" id="ARBA00022741"/>
    </source>
</evidence>
<dbReference type="PROSITE" id="PS00108">
    <property type="entry name" value="PROTEIN_KINASE_ST"/>
    <property type="match status" value="1"/>
</dbReference>
<dbReference type="CDD" id="cd18773">
    <property type="entry name" value="PDC1_HK_sensor"/>
    <property type="match status" value="1"/>
</dbReference>
<dbReference type="InterPro" id="IPR008271">
    <property type="entry name" value="Ser/Thr_kinase_AS"/>
</dbReference>
<evidence type="ECO:0000313" key="10">
    <source>
        <dbReference type="Proteomes" id="UP001239462"/>
    </source>
</evidence>
<dbReference type="EMBL" id="JASZZN010000002">
    <property type="protein sequence ID" value="MDM4014288.1"/>
    <property type="molecule type" value="Genomic_DNA"/>
</dbReference>
<dbReference type="RefSeq" id="WP_289162072.1">
    <property type="nucleotide sequence ID" value="NZ_JASZZN010000002.1"/>
</dbReference>
<keyword evidence="7" id="KW-1133">Transmembrane helix</keyword>
<protein>
    <submittedName>
        <fullName evidence="9">Serine/threonine protein kinase</fullName>
    </submittedName>
</protein>
<feature type="domain" description="Protein kinase" evidence="8">
    <location>
        <begin position="571"/>
        <end position="840"/>
    </location>
</feature>
<dbReference type="SMART" id="SM00220">
    <property type="entry name" value="S_TKc"/>
    <property type="match status" value="1"/>
</dbReference>
<evidence type="ECO:0000313" key="9">
    <source>
        <dbReference type="EMBL" id="MDM4014288.1"/>
    </source>
</evidence>
<keyword evidence="10" id="KW-1185">Reference proteome</keyword>
<comment type="caution">
    <text evidence="9">The sequence shown here is derived from an EMBL/GenBank/DDBJ whole genome shotgun (WGS) entry which is preliminary data.</text>
</comment>
<dbReference type="Proteomes" id="UP001239462">
    <property type="component" value="Unassembled WGS sequence"/>
</dbReference>
<feature type="compositionally biased region" description="Low complexity" evidence="6">
    <location>
        <begin position="73"/>
        <end position="83"/>
    </location>
</feature>
<dbReference type="PROSITE" id="PS50011">
    <property type="entry name" value="PROTEIN_KINASE_DOM"/>
    <property type="match status" value="1"/>
</dbReference>
<keyword evidence="3 9" id="KW-0418">Kinase</keyword>
<feature type="binding site" evidence="5">
    <location>
        <position position="600"/>
    </location>
    <ligand>
        <name>ATP</name>
        <dbReference type="ChEBI" id="CHEBI:30616"/>
    </ligand>
</feature>
<evidence type="ECO:0000256" key="1">
    <source>
        <dbReference type="ARBA" id="ARBA00022679"/>
    </source>
</evidence>
<keyword evidence="9" id="KW-0723">Serine/threonine-protein kinase</keyword>
<keyword evidence="7" id="KW-0472">Membrane</keyword>
<accession>A0ABT7PD52</accession>
<evidence type="ECO:0000256" key="4">
    <source>
        <dbReference type="ARBA" id="ARBA00022840"/>
    </source>
</evidence>
<dbReference type="PANTHER" id="PTHR43289:SF6">
    <property type="entry name" value="SERINE_THREONINE-PROTEIN KINASE NEKL-3"/>
    <property type="match status" value="1"/>
</dbReference>
<evidence type="ECO:0000256" key="3">
    <source>
        <dbReference type="ARBA" id="ARBA00022777"/>
    </source>
</evidence>